<keyword evidence="4" id="KW-0732">Signal</keyword>
<keyword evidence="1" id="KW-0862">Zinc</keyword>
<evidence type="ECO:0000256" key="4">
    <source>
        <dbReference type="SAM" id="SignalP"/>
    </source>
</evidence>
<feature type="coiled-coil region" evidence="2">
    <location>
        <begin position="111"/>
        <end position="152"/>
    </location>
</feature>
<dbReference type="SUPFAM" id="SSF57850">
    <property type="entry name" value="RING/U-box"/>
    <property type="match status" value="1"/>
</dbReference>
<dbReference type="SMART" id="SM00290">
    <property type="entry name" value="ZnF_UBP"/>
    <property type="match status" value="1"/>
</dbReference>
<dbReference type="GO" id="GO:0016567">
    <property type="term" value="P:protein ubiquitination"/>
    <property type="evidence" value="ECO:0007669"/>
    <property type="project" value="TreeGrafter"/>
</dbReference>
<dbReference type="GO" id="GO:0007265">
    <property type="term" value="P:Ras protein signal transduction"/>
    <property type="evidence" value="ECO:0007669"/>
    <property type="project" value="TreeGrafter"/>
</dbReference>
<evidence type="ECO:0000256" key="3">
    <source>
        <dbReference type="SAM" id="MobiDB-lite"/>
    </source>
</evidence>
<feature type="domain" description="UBP-type" evidence="5">
    <location>
        <begin position="1"/>
        <end position="76"/>
    </location>
</feature>
<name>A0A6M2E325_XENCH</name>
<accession>A0A6M2E325</accession>
<keyword evidence="1" id="KW-0479">Metal-binding</keyword>
<dbReference type="GO" id="GO:0061630">
    <property type="term" value="F:ubiquitin protein ligase activity"/>
    <property type="evidence" value="ECO:0007669"/>
    <property type="project" value="TreeGrafter"/>
</dbReference>
<evidence type="ECO:0000313" key="6">
    <source>
        <dbReference type="EMBL" id="NOV51918.1"/>
    </source>
</evidence>
<keyword evidence="1" id="KW-0863">Zinc-finger</keyword>
<feature type="chain" id="PRO_5027010936" evidence="4">
    <location>
        <begin position="21"/>
        <end position="255"/>
    </location>
</feature>
<dbReference type="EMBL" id="GIIL01008192">
    <property type="protein sequence ID" value="NOV51918.1"/>
    <property type="molecule type" value="Transcribed_RNA"/>
</dbReference>
<dbReference type="AlphaFoldDB" id="A0A6M2E325"/>
<feature type="region of interest" description="Disordered" evidence="3">
    <location>
        <begin position="230"/>
        <end position="255"/>
    </location>
</feature>
<dbReference type="PROSITE" id="PS50271">
    <property type="entry name" value="ZF_UBP"/>
    <property type="match status" value="1"/>
</dbReference>
<evidence type="ECO:0000256" key="1">
    <source>
        <dbReference type="PROSITE-ProRule" id="PRU00502"/>
    </source>
</evidence>
<dbReference type="GO" id="GO:0005737">
    <property type="term" value="C:cytoplasm"/>
    <property type="evidence" value="ECO:0007669"/>
    <property type="project" value="TreeGrafter"/>
</dbReference>
<dbReference type="InterPro" id="IPR001607">
    <property type="entry name" value="Znf_UBP"/>
</dbReference>
<dbReference type="InterPro" id="IPR013083">
    <property type="entry name" value="Znf_RING/FYVE/PHD"/>
</dbReference>
<evidence type="ECO:0000259" key="5">
    <source>
        <dbReference type="PROSITE" id="PS50271"/>
    </source>
</evidence>
<dbReference type="PANTHER" id="PTHR24007">
    <property type="entry name" value="BRCA1-ASSOCIATED PROTEIN"/>
    <property type="match status" value="1"/>
</dbReference>
<dbReference type="Gene3D" id="3.30.40.10">
    <property type="entry name" value="Zinc/RING finger domain, C3HC4 (zinc finger)"/>
    <property type="match status" value="1"/>
</dbReference>
<protein>
    <submittedName>
        <fullName evidence="6">Putative rna recognition motif in ring finger protein etp1</fullName>
    </submittedName>
</protein>
<feature type="signal peptide" evidence="4">
    <location>
        <begin position="1"/>
        <end position="20"/>
    </location>
</feature>
<reference evidence="6" key="1">
    <citation type="submission" date="2020-03" db="EMBL/GenBank/DDBJ databases">
        <title>Transcriptomic Profiling of the Digestive Tract of the Rat Flea, Xenopsylla cheopis, Following Blood Feeding and Infection with Yersinia pestis.</title>
        <authorList>
            <person name="Bland D.M."/>
            <person name="Martens C.A."/>
            <person name="Virtaneva K."/>
            <person name="Kanakabandi K."/>
            <person name="Long D."/>
            <person name="Rosenke R."/>
            <person name="Saturday G.A."/>
            <person name="Hoyt F.H."/>
            <person name="Bruno D.P."/>
            <person name="Ribeiro J.M.C."/>
            <person name="Hinnebusch J."/>
        </authorList>
    </citation>
    <scope>NUCLEOTIDE SEQUENCE</scope>
</reference>
<organism evidence="6">
    <name type="scientific">Xenopsylla cheopis</name>
    <name type="common">Oriental rat flea</name>
    <name type="synonym">Pulex cheopis</name>
    <dbReference type="NCBI Taxonomy" id="163159"/>
    <lineage>
        <taxon>Eukaryota</taxon>
        <taxon>Metazoa</taxon>
        <taxon>Ecdysozoa</taxon>
        <taxon>Arthropoda</taxon>
        <taxon>Hexapoda</taxon>
        <taxon>Insecta</taxon>
        <taxon>Pterygota</taxon>
        <taxon>Neoptera</taxon>
        <taxon>Endopterygota</taxon>
        <taxon>Siphonaptera</taxon>
        <taxon>Pulicidae</taxon>
        <taxon>Xenopsyllinae</taxon>
        <taxon>Xenopsylla</taxon>
    </lineage>
</organism>
<dbReference type="GO" id="GO:0008270">
    <property type="term" value="F:zinc ion binding"/>
    <property type="evidence" value="ECO:0007669"/>
    <property type="project" value="UniProtKB-KW"/>
</dbReference>
<sequence>MQCAGTEALWICLICGHVGCGRYQGGHAAAHFHSSNHTYAMQLGTNRVWDYAGDNFVHRLLQNKGDGKLVASGGNQDPDKMDSLQLEFTHTLTSQLEAQREYYEDKLIRVEKSSKSELEDLKAKLNDLNVKIEAQSINLELVQKEKISLEKKLLQTTTKLLNCQSDLSEERIISNALKRNQKEWQTKLTNLEKCYAEKDTEVKDLKEQVRDLMFYLEAQNTIAKSDNKEEIAEGTVTIGPSKSEGGKGKHRRHKH</sequence>
<proteinExistence type="predicted"/>
<dbReference type="Pfam" id="PF02148">
    <property type="entry name" value="zf-UBP"/>
    <property type="match status" value="1"/>
</dbReference>
<evidence type="ECO:0000256" key="2">
    <source>
        <dbReference type="SAM" id="Coils"/>
    </source>
</evidence>
<keyword evidence="2" id="KW-0175">Coiled coil</keyword>
<dbReference type="PANTHER" id="PTHR24007:SF7">
    <property type="entry name" value="BRCA1-ASSOCIATED PROTEIN"/>
    <property type="match status" value="1"/>
</dbReference>